<dbReference type="InterPro" id="IPR013042">
    <property type="entry name" value="DUF1592"/>
</dbReference>
<feature type="domain" description="DUF1587" evidence="3">
    <location>
        <begin position="120"/>
        <end position="141"/>
    </location>
</feature>
<dbReference type="InterPro" id="IPR013043">
    <property type="entry name" value="DUF1595"/>
</dbReference>
<evidence type="ECO:0000313" key="9">
    <source>
        <dbReference type="Proteomes" id="UP001371305"/>
    </source>
</evidence>
<reference evidence="8 9" key="1">
    <citation type="submission" date="2024-04" db="EMBL/GenBank/DDBJ databases">
        <title>Luteolibacter sp. isolated from soil.</title>
        <authorList>
            <person name="An J."/>
        </authorList>
    </citation>
    <scope>NUCLEOTIDE SEQUENCE [LARGE SCALE GENOMIC DNA]</scope>
    <source>
        <strain evidence="8 9">Y139</strain>
    </source>
</reference>
<proteinExistence type="predicted"/>
<evidence type="ECO:0000256" key="1">
    <source>
        <dbReference type="SAM" id="SignalP"/>
    </source>
</evidence>
<name>A0ABU9B245_9BACT</name>
<feature type="domain" description="DUF1595" evidence="7">
    <location>
        <begin position="483"/>
        <end position="543"/>
    </location>
</feature>
<gene>
    <name evidence="8" type="ORF">WKV53_26545</name>
</gene>
<organism evidence="8 9">
    <name type="scientific">Luteolibacter soli</name>
    <dbReference type="NCBI Taxonomy" id="3135280"/>
    <lineage>
        <taxon>Bacteria</taxon>
        <taxon>Pseudomonadati</taxon>
        <taxon>Verrucomicrobiota</taxon>
        <taxon>Verrucomicrobiia</taxon>
        <taxon>Verrucomicrobiales</taxon>
        <taxon>Verrucomicrobiaceae</taxon>
        <taxon>Luteolibacter</taxon>
    </lineage>
</organism>
<keyword evidence="9" id="KW-1185">Reference proteome</keyword>
<dbReference type="InterPro" id="IPR013036">
    <property type="entry name" value="DUF1587"/>
</dbReference>
<dbReference type="InterPro" id="IPR013039">
    <property type="entry name" value="DUF1588"/>
</dbReference>
<dbReference type="InterPro" id="IPR011429">
    <property type="entry name" value="Cyt_c_Planctomycete-type"/>
</dbReference>
<dbReference type="SUPFAM" id="SSF46626">
    <property type="entry name" value="Cytochrome c"/>
    <property type="match status" value="1"/>
</dbReference>
<evidence type="ECO:0000313" key="8">
    <source>
        <dbReference type="EMBL" id="MEK7954104.1"/>
    </source>
</evidence>
<feature type="signal peptide" evidence="1">
    <location>
        <begin position="1"/>
        <end position="17"/>
    </location>
</feature>
<dbReference type="Proteomes" id="UP001371305">
    <property type="component" value="Unassembled WGS sequence"/>
</dbReference>
<feature type="domain" description="DUF1585" evidence="2">
    <location>
        <begin position="836"/>
        <end position="909"/>
    </location>
</feature>
<sequence length="915" mass="100769">MKGRLLILLGALSSATAAPDFKGEILPLLEDQCFDCHGSEKKPKGGVNLERFNSDAAVMAEREIWASVFDKVESHQMPPPKRDSQPSEEERRKLLAWISEMAARPDPKLGARDPGHTLLRRLTRLEYNNTVRDLFGLKLDVFVFPERLPVVSDYFQPNLGKMPEQVNVPVREYGMKYAVLLPDAGLPGDNRAEHGFHNRGDAMNLSPLLLEKYVGVAKAIVESPKLPQQSTVFRALIADPAVPLRAEPIREEASPDDFKAVRDFAPNLDLPLQATVGGAVTVTYQFRFNAAAAAQDGSGGVWDATARDRTVKGGTPVRIRFGHDESKVLSLTPRADLWVAGFSTAEETSGESLFTNREKGAKTLHFTLGLEGGLPGEGVKDLALCALGREKEKGPVAMTVKFSGGGTHTLSADIPEGAGIGNTFFAFRAPEGEHITELDVDGSKFSGNHVLLDDLGFITAVPEIAPAAGETLNVSAKEKRKIAQERLGGFLAKAFRHPVDERTVERYTGLYDETLKAGGSFPDAMRVAIGAALASPEFLYLSEHVSGRAGVRSLGDHELANRLAYFLWSAPPDDVLRAAVDSGRLHDSTSLTAEARRMLRDPKARELAESFAVQWLRLDQLYTAKPDPQLFRGFYYGQQGKRTLHGPMLVEALLLFETVLVEDRSVLDFVNADYTWLNRQLGSLYQLENACATQLGTLPPPSKDELKDLRANSVFVRAPLPDSTRGGFISMAGPLTVTSLPFRTSPVKRGAWLLETIFNRPPQEPKVAFVLKDAEEHSSTALSVRQKFEQHRNEPACYSCHIRLDPPGFALEAFDPIGSLRTHDGEQPVDAHAEWNGHAFDDPAGFKAALMEKPEEFVRGFIEHLLSYALGRKLEIYDMPAVQQIQEAAAKDGYRFSTILEGIIQSYPFRNVRDR</sequence>
<feature type="domain" description="DUF1587" evidence="3">
    <location>
        <begin position="184"/>
        <end position="222"/>
    </location>
</feature>
<dbReference type="Pfam" id="PF07626">
    <property type="entry name" value="PSD3"/>
    <property type="match status" value="2"/>
</dbReference>
<feature type="chain" id="PRO_5045963132" evidence="1">
    <location>
        <begin position="18"/>
        <end position="915"/>
    </location>
</feature>
<dbReference type="Pfam" id="PF07627">
    <property type="entry name" value="PSCyt3"/>
    <property type="match status" value="1"/>
</dbReference>
<dbReference type="Pfam" id="PF07635">
    <property type="entry name" value="PSCyt1"/>
    <property type="match status" value="1"/>
</dbReference>
<dbReference type="Pfam" id="PF07637">
    <property type="entry name" value="PSD5"/>
    <property type="match status" value="1"/>
</dbReference>
<keyword evidence="1" id="KW-0732">Signal</keyword>
<evidence type="ECO:0000259" key="2">
    <source>
        <dbReference type="Pfam" id="PF07624"/>
    </source>
</evidence>
<feature type="domain" description="DUF1592" evidence="5">
    <location>
        <begin position="554"/>
        <end position="687"/>
    </location>
</feature>
<dbReference type="Pfam" id="PF07624">
    <property type="entry name" value="PSD2"/>
    <property type="match status" value="1"/>
</dbReference>
<evidence type="ECO:0000259" key="4">
    <source>
        <dbReference type="Pfam" id="PF07627"/>
    </source>
</evidence>
<feature type="domain" description="DUF1588" evidence="4">
    <location>
        <begin position="725"/>
        <end position="824"/>
    </location>
</feature>
<dbReference type="EMBL" id="JBBUKT010000016">
    <property type="protein sequence ID" value="MEK7954104.1"/>
    <property type="molecule type" value="Genomic_DNA"/>
</dbReference>
<comment type="caution">
    <text evidence="8">The sequence shown here is derived from an EMBL/GenBank/DDBJ whole genome shotgun (WGS) entry which is preliminary data.</text>
</comment>
<feature type="domain" description="Cytochrome C Planctomycete-type" evidence="6">
    <location>
        <begin position="33"/>
        <end position="80"/>
    </location>
</feature>
<evidence type="ECO:0000259" key="5">
    <source>
        <dbReference type="Pfam" id="PF07631"/>
    </source>
</evidence>
<protein>
    <submittedName>
        <fullName evidence="8">DUF1592 domain-containing protein</fullName>
    </submittedName>
</protein>
<dbReference type="InterPro" id="IPR036909">
    <property type="entry name" value="Cyt_c-like_dom_sf"/>
</dbReference>
<accession>A0ABU9B245</accession>
<dbReference type="InterPro" id="IPR011478">
    <property type="entry name" value="DUF1585"/>
</dbReference>
<dbReference type="Pfam" id="PF07631">
    <property type="entry name" value="PSD4"/>
    <property type="match status" value="1"/>
</dbReference>
<evidence type="ECO:0000259" key="7">
    <source>
        <dbReference type="Pfam" id="PF07637"/>
    </source>
</evidence>
<evidence type="ECO:0000259" key="6">
    <source>
        <dbReference type="Pfam" id="PF07635"/>
    </source>
</evidence>
<dbReference type="RefSeq" id="WP_341407872.1">
    <property type="nucleotide sequence ID" value="NZ_JBBUKT010000016.1"/>
</dbReference>
<evidence type="ECO:0000259" key="3">
    <source>
        <dbReference type="Pfam" id="PF07626"/>
    </source>
</evidence>